<dbReference type="InterPro" id="IPR005084">
    <property type="entry name" value="CBM6"/>
</dbReference>
<dbReference type="GO" id="GO:0004553">
    <property type="term" value="F:hydrolase activity, hydrolyzing O-glycosyl compounds"/>
    <property type="evidence" value="ECO:0007669"/>
    <property type="project" value="InterPro"/>
</dbReference>
<feature type="region of interest" description="Disordered" evidence="2">
    <location>
        <begin position="308"/>
        <end position="339"/>
    </location>
</feature>
<name>A0A6M0LFV2_PSEXY</name>
<dbReference type="Proteomes" id="UP000473091">
    <property type="component" value="Unassembled WGS sequence"/>
</dbReference>
<accession>A0A6M0LFV2</accession>
<sequence>MKRKVPVILSMLLAAGLTAPALTVEAAPAFNPYKTIQAEAKFGDSGVEVTTEASGAKVVSSIDKGDYFFVKDVNFSEGLSKIAISAKAEGPAVIEVRKGGADGEVLGNIKLSNTNGEYKDFSAAMKNVEGKDTIAFVGAGGSVSIDYWSAVAAQTTEPQPEDPQPENPQPENPETPETPENSTVTFNPYDTVEAESTKERSDAEDLSDKGVNYVGIKANGYLLFKDVDLSKGISGLVVTAKCDRPNTTLELHIDSVDGEALSSVKVSAPSAFKITTEKFTSDVTGTHDVYLVAKTGTVKLDSWKLLPVESANPDPQPEDPQPENPQPETPENPTTTLNPYDTVEAESAQDKYFAAPLSKDGVNYLGIKANGYILFKDVDLSKGISGLMITAKSDRPNTSLELHVDSLDSEAVASLKIASPDEFKTNAVKFTSDVTGKHDVYLVAKKGTVNLDSWKLMPGPNVNPDPVNPDPVNPDPVNPDPVNPDPVTPEPVNPDPVNPDPVVTEGLNVRYQINSWGTGYTVDFFVDNKSGSTTNGWTVKVRKDQVSIDNSWCVNIKEEGDYYVITPLDWNSHIENGKSIQFGIIGTGSIGNTLDVSVQ</sequence>
<dbReference type="SUPFAM" id="SSF49785">
    <property type="entry name" value="Galactose-binding domain-like"/>
    <property type="match status" value="3"/>
</dbReference>
<dbReference type="PROSITE" id="PS51175">
    <property type="entry name" value="CBM6"/>
    <property type="match status" value="1"/>
</dbReference>
<dbReference type="SUPFAM" id="SSF49384">
    <property type="entry name" value="Carbohydrate-binding domain"/>
    <property type="match status" value="1"/>
</dbReference>
<dbReference type="AlphaFoldDB" id="A0A6M0LFV2"/>
<dbReference type="Pfam" id="PF00553">
    <property type="entry name" value="CBM_2"/>
    <property type="match status" value="1"/>
</dbReference>
<feature type="region of interest" description="Disordered" evidence="2">
    <location>
        <begin position="460"/>
        <end position="495"/>
    </location>
</feature>
<gene>
    <name evidence="6" type="ORF">F0Q01_02410</name>
</gene>
<feature type="domain" description="CBM6" evidence="5">
    <location>
        <begin position="34"/>
        <end position="151"/>
    </location>
</feature>
<comment type="caution">
    <text evidence="6">The sequence shown here is derived from an EMBL/GenBank/DDBJ whole genome shotgun (WGS) entry which is preliminary data.</text>
</comment>
<evidence type="ECO:0000256" key="3">
    <source>
        <dbReference type="SAM" id="SignalP"/>
    </source>
</evidence>
<reference evidence="6 7" key="2">
    <citation type="submission" date="2020-03" db="EMBL/GenBank/DDBJ databases">
        <title>Investigating the evolutionary divergence of the Butyrivibrio group.</title>
        <authorList>
            <person name="Skvortsov T."/>
            <person name="Santos F.G."/>
            <person name="Ting K.S."/>
            <person name="Creevey C.J."/>
        </authorList>
    </citation>
    <scope>NUCLEOTIDE SEQUENCE [LARGE SCALE GENOMIC DNA]</scope>
    <source>
        <strain evidence="6 7">MZ8</strain>
    </source>
</reference>
<dbReference type="CDD" id="cd04084">
    <property type="entry name" value="CBM6_xylanase-like"/>
    <property type="match status" value="3"/>
</dbReference>
<dbReference type="InterPro" id="IPR006584">
    <property type="entry name" value="Cellulose-bd_IV"/>
</dbReference>
<evidence type="ECO:0000256" key="1">
    <source>
        <dbReference type="ARBA" id="ARBA00022729"/>
    </source>
</evidence>
<dbReference type="InterPro" id="IPR001919">
    <property type="entry name" value="CBD2"/>
</dbReference>
<organism evidence="6 7">
    <name type="scientific">Pseudobutyrivibrio xylanivorans</name>
    <dbReference type="NCBI Taxonomy" id="185007"/>
    <lineage>
        <taxon>Bacteria</taxon>
        <taxon>Bacillati</taxon>
        <taxon>Bacillota</taxon>
        <taxon>Clostridia</taxon>
        <taxon>Lachnospirales</taxon>
        <taxon>Lachnospiraceae</taxon>
        <taxon>Pseudobutyrivibrio</taxon>
    </lineage>
</organism>
<dbReference type="GO" id="GO:0005975">
    <property type="term" value="P:carbohydrate metabolic process"/>
    <property type="evidence" value="ECO:0007669"/>
    <property type="project" value="InterPro"/>
</dbReference>
<feature type="chain" id="PRO_5026928703" evidence="3">
    <location>
        <begin position="27"/>
        <end position="599"/>
    </location>
</feature>
<evidence type="ECO:0000313" key="6">
    <source>
        <dbReference type="EMBL" id="NEX00729.1"/>
    </source>
</evidence>
<dbReference type="SMART" id="SM00637">
    <property type="entry name" value="CBD_II"/>
    <property type="match status" value="1"/>
</dbReference>
<dbReference type="GO" id="GO:0030247">
    <property type="term" value="F:polysaccharide binding"/>
    <property type="evidence" value="ECO:0007669"/>
    <property type="project" value="UniProtKB-UniRule"/>
</dbReference>
<dbReference type="InterPro" id="IPR012291">
    <property type="entry name" value="CBM2_carb-bd_dom_sf"/>
</dbReference>
<protein>
    <submittedName>
        <fullName evidence="6">Carbohydrate-binding protein</fullName>
    </submittedName>
</protein>
<feature type="region of interest" description="Disordered" evidence="2">
    <location>
        <begin position="154"/>
        <end position="187"/>
    </location>
</feature>
<dbReference type="EMBL" id="VTVE01000001">
    <property type="protein sequence ID" value="NEX00729.1"/>
    <property type="molecule type" value="Genomic_DNA"/>
</dbReference>
<dbReference type="PROSITE" id="PS51173">
    <property type="entry name" value="CBM2"/>
    <property type="match status" value="1"/>
</dbReference>
<evidence type="ECO:0000313" key="7">
    <source>
        <dbReference type="Proteomes" id="UP000473091"/>
    </source>
</evidence>
<dbReference type="InterPro" id="IPR008979">
    <property type="entry name" value="Galactose-bd-like_sf"/>
</dbReference>
<dbReference type="Gene3D" id="2.60.120.260">
    <property type="entry name" value="Galactose-binding domain-like"/>
    <property type="match status" value="3"/>
</dbReference>
<evidence type="ECO:0000256" key="2">
    <source>
        <dbReference type="SAM" id="MobiDB-lite"/>
    </source>
</evidence>
<evidence type="ECO:0000259" key="5">
    <source>
        <dbReference type="PROSITE" id="PS51175"/>
    </source>
</evidence>
<evidence type="ECO:0000259" key="4">
    <source>
        <dbReference type="PROSITE" id="PS51173"/>
    </source>
</evidence>
<dbReference type="Gene3D" id="2.60.40.290">
    <property type="match status" value="1"/>
</dbReference>
<reference evidence="6 7" key="1">
    <citation type="submission" date="2019-09" db="EMBL/GenBank/DDBJ databases">
        <authorList>
            <person name="Pidcock S.E."/>
            <person name="Huws S.A."/>
        </authorList>
    </citation>
    <scope>NUCLEOTIDE SEQUENCE [LARGE SCALE GENOMIC DNA]</scope>
    <source>
        <strain evidence="6 7">MZ8</strain>
    </source>
</reference>
<proteinExistence type="predicted"/>
<feature type="compositionally biased region" description="Pro residues" evidence="2">
    <location>
        <begin position="461"/>
        <end position="495"/>
    </location>
</feature>
<dbReference type="Pfam" id="PF03422">
    <property type="entry name" value="CBM_6"/>
    <property type="match status" value="3"/>
</dbReference>
<feature type="signal peptide" evidence="3">
    <location>
        <begin position="1"/>
        <end position="26"/>
    </location>
</feature>
<dbReference type="InterPro" id="IPR008965">
    <property type="entry name" value="CBM2/CBM3_carb-bd_dom_sf"/>
</dbReference>
<keyword evidence="1 3" id="KW-0732">Signal</keyword>
<dbReference type="SMART" id="SM00606">
    <property type="entry name" value="CBD_IV"/>
    <property type="match status" value="3"/>
</dbReference>
<dbReference type="RefSeq" id="WP_090485841.1">
    <property type="nucleotide sequence ID" value="NZ_VTVE01000001.1"/>
</dbReference>
<feature type="domain" description="CBM2" evidence="4">
    <location>
        <begin position="496"/>
        <end position="599"/>
    </location>
</feature>